<dbReference type="EMBL" id="JBJQND010000002">
    <property type="protein sequence ID" value="KAL3884855.1"/>
    <property type="molecule type" value="Genomic_DNA"/>
</dbReference>
<keyword evidence="11" id="KW-1185">Reference proteome</keyword>
<name>A0ABD3XFG9_SINWO</name>
<dbReference type="SUPFAM" id="SSF53098">
    <property type="entry name" value="Ribonuclease H-like"/>
    <property type="match status" value="1"/>
</dbReference>
<keyword evidence="4" id="KW-0862">Zinc</keyword>
<comment type="caution">
    <text evidence="10">The sequence shown here is derived from an EMBL/GenBank/DDBJ whole genome shotgun (WGS) entry which is preliminary data.</text>
</comment>
<organism evidence="10 11">
    <name type="scientific">Sinanodonta woodiana</name>
    <name type="common">Chinese pond mussel</name>
    <name type="synonym">Anodonta woodiana</name>
    <dbReference type="NCBI Taxonomy" id="1069815"/>
    <lineage>
        <taxon>Eukaryota</taxon>
        <taxon>Metazoa</taxon>
        <taxon>Spiralia</taxon>
        <taxon>Lophotrochozoa</taxon>
        <taxon>Mollusca</taxon>
        <taxon>Bivalvia</taxon>
        <taxon>Autobranchia</taxon>
        <taxon>Heteroconchia</taxon>
        <taxon>Palaeoheterodonta</taxon>
        <taxon>Unionida</taxon>
        <taxon>Unionoidea</taxon>
        <taxon>Unionidae</taxon>
        <taxon>Unioninae</taxon>
        <taxon>Sinanodonta</taxon>
    </lineage>
</organism>
<feature type="region of interest" description="Disordered" evidence="7">
    <location>
        <begin position="42"/>
        <end position="62"/>
    </location>
</feature>
<keyword evidence="6" id="KW-0539">Nucleus</keyword>
<dbReference type="GO" id="GO:0008270">
    <property type="term" value="F:zinc ion binding"/>
    <property type="evidence" value="ECO:0007669"/>
    <property type="project" value="UniProtKB-KW"/>
</dbReference>
<feature type="domain" description="BED-type" evidence="8">
    <location>
        <begin position="81"/>
        <end position="129"/>
    </location>
</feature>
<dbReference type="InterPro" id="IPR003656">
    <property type="entry name" value="Znf_BED"/>
</dbReference>
<protein>
    <recommendedName>
        <fullName evidence="12">BED-type domain-containing protein</fullName>
    </recommendedName>
</protein>
<evidence type="ECO:0008006" key="12">
    <source>
        <dbReference type="Google" id="ProtNLM"/>
    </source>
</evidence>
<keyword evidence="5" id="KW-0238">DNA-binding</keyword>
<dbReference type="Pfam" id="PF05699">
    <property type="entry name" value="Dimer_Tnp_hAT"/>
    <property type="match status" value="1"/>
</dbReference>
<evidence type="ECO:0000313" key="11">
    <source>
        <dbReference type="Proteomes" id="UP001634394"/>
    </source>
</evidence>
<reference evidence="10 11" key="1">
    <citation type="submission" date="2024-11" db="EMBL/GenBank/DDBJ databases">
        <title>Chromosome-level genome assembly of the freshwater bivalve Anodonta woodiana.</title>
        <authorList>
            <person name="Chen X."/>
        </authorList>
    </citation>
    <scope>NUCLEOTIDE SEQUENCE [LARGE SCALE GENOMIC DNA]</scope>
    <source>
        <strain evidence="10">MN2024</strain>
        <tissue evidence="10">Gills</tissue>
    </source>
</reference>
<evidence type="ECO:0000256" key="5">
    <source>
        <dbReference type="ARBA" id="ARBA00023125"/>
    </source>
</evidence>
<evidence type="ECO:0000256" key="3">
    <source>
        <dbReference type="ARBA" id="ARBA00022771"/>
    </source>
</evidence>
<dbReference type="PANTHER" id="PTHR46169:SF29">
    <property type="entry name" value="DNA REPLICATION-RELATED ELEMENT FACTOR, ISOFORM A"/>
    <property type="match status" value="1"/>
</dbReference>
<proteinExistence type="predicted"/>
<dbReference type="AlphaFoldDB" id="A0ABD3XFG9"/>
<evidence type="ECO:0000259" key="8">
    <source>
        <dbReference type="Pfam" id="PF02892"/>
    </source>
</evidence>
<dbReference type="Proteomes" id="UP001634394">
    <property type="component" value="Unassembled WGS sequence"/>
</dbReference>
<dbReference type="InterPro" id="IPR008906">
    <property type="entry name" value="HATC_C_dom"/>
</dbReference>
<accession>A0ABD3XFG9</accession>
<dbReference type="InterPro" id="IPR052717">
    <property type="entry name" value="Vacuolar_transposase_reg"/>
</dbReference>
<dbReference type="Pfam" id="PF02892">
    <property type="entry name" value="zf-BED"/>
    <property type="match status" value="1"/>
</dbReference>
<dbReference type="GO" id="GO:0005634">
    <property type="term" value="C:nucleus"/>
    <property type="evidence" value="ECO:0007669"/>
    <property type="project" value="UniProtKB-SubCell"/>
</dbReference>
<dbReference type="SMART" id="SM00614">
    <property type="entry name" value="ZnF_BED"/>
    <property type="match status" value="1"/>
</dbReference>
<keyword evidence="3" id="KW-0863">Zinc-finger</keyword>
<evidence type="ECO:0000256" key="7">
    <source>
        <dbReference type="SAM" id="MobiDB-lite"/>
    </source>
</evidence>
<dbReference type="SUPFAM" id="SSF57667">
    <property type="entry name" value="beta-beta-alpha zinc fingers"/>
    <property type="match status" value="1"/>
</dbReference>
<evidence type="ECO:0000256" key="6">
    <source>
        <dbReference type="ARBA" id="ARBA00023242"/>
    </source>
</evidence>
<evidence type="ECO:0000313" key="10">
    <source>
        <dbReference type="EMBL" id="KAL3884855.1"/>
    </source>
</evidence>
<dbReference type="InterPro" id="IPR036236">
    <property type="entry name" value="Znf_C2H2_sf"/>
</dbReference>
<dbReference type="InterPro" id="IPR012337">
    <property type="entry name" value="RNaseH-like_sf"/>
</dbReference>
<evidence type="ECO:0000259" key="9">
    <source>
        <dbReference type="Pfam" id="PF05699"/>
    </source>
</evidence>
<dbReference type="GO" id="GO:0003677">
    <property type="term" value="F:DNA binding"/>
    <property type="evidence" value="ECO:0007669"/>
    <property type="project" value="UniProtKB-KW"/>
</dbReference>
<gene>
    <name evidence="10" type="ORF">ACJMK2_024956</name>
</gene>
<comment type="subcellular location">
    <subcellularLocation>
        <location evidence="1">Nucleus</location>
    </subcellularLocation>
</comment>
<evidence type="ECO:0000256" key="2">
    <source>
        <dbReference type="ARBA" id="ARBA00022723"/>
    </source>
</evidence>
<evidence type="ECO:0000256" key="1">
    <source>
        <dbReference type="ARBA" id="ARBA00004123"/>
    </source>
</evidence>
<keyword evidence="2" id="KW-0479">Metal-binding</keyword>
<dbReference type="PANTHER" id="PTHR46169">
    <property type="entry name" value="DNA REPLICATION-RELATED ELEMENT FACTOR, ISOFORM A"/>
    <property type="match status" value="1"/>
</dbReference>
<sequence length="712" mass="81210">MEQLAEHSFSNLISMELHCTSSSGSEDDTGCAAPAEVKLQQVTASPLPRRRQSEPQVATTNTRPDCTAAVKLKEFWGRATSDVWRFFRFEVDQNGCYIDKKLAVCLECKKRIKYCGNTTNLAHHLYKKHYILRQGQNPPEQPNTFPVNVHSASPGGAKFQVRKNEKLPVDSLKLRNVTDALSKFFYKELCPLSILDSHSFRELCHALDPDFGLPHQHYFISNVLTPLYENEVLHLKESVSAAKWHCISFEIWQSYQSETSVTVTCHFINDDWHLNSSCLQTFSLRSPNSGDLVQELKVLVEEWNLNSPVVVFDPRHGFVNEAVKFLKWVPMPCLGHSLNSAIRKALNLPRVAKLLDSVRNVIAFVQKRRDAAEILEEKQQLSQSLSANLRMDNDSWSSTLDVLEKFIEQERSLCAVLVASPSDRHLIPSEKMMSEIRNLVEILQPYKMATVHLSSAQYPSSSTSSILFPVLEKLRSSFIKSPTSVDFGQCLKSAIQEELTAYYQEETLQQFMLISSAMDPRVKSLSFLSQAKREQVFNEVKLEARNFRSREITAEGSEQIETLVNIKREIIEPHEVSWVNFSSSSATMLQTHADKYRMSPPAKKSKTDDFGSWLGDIVLTSDENPEQIDNELQRYRIERDFSLSSNPMEWWRVYSGTYPHLSCIARKYLCVPATSEPPDRVFSLTSNATHAKWACLDSSTRNMMIFLNQNLK</sequence>
<evidence type="ECO:0000256" key="4">
    <source>
        <dbReference type="ARBA" id="ARBA00022833"/>
    </source>
</evidence>
<feature type="domain" description="HAT C-terminal dimerisation" evidence="9">
    <location>
        <begin position="632"/>
        <end position="711"/>
    </location>
</feature>